<dbReference type="EMBL" id="AP025591">
    <property type="protein sequence ID" value="BDG05846.1"/>
    <property type="molecule type" value="Genomic_DNA"/>
</dbReference>
<proteinExistence type="predicted"/>
<gene>
    <name evidence="2" type="ORF">AMOR_48420</name>
</gene>
<feature type="transmembrane region" description="Helical" evidence="1">
    <location>
        <begin position="189"/>
        <end position="213"/>
    </location>
</feature>
<dbReference type="Proteomes" id="UP001162891">
    <property type="component" value="Chromosome"/>
</dbReference>
<name>A0ABM7X222_9BACT</name>
<feature type="transmembrane region" description="Helical" evidence="1">
    <location>
        <begin position="119"/>
        <end position="139"/>
    </location>
</feature>
<keyword evidence="1" id="KW-1133">Transmembrane helix</keyword>
<protein>
    <submittedName>
        <fullName evidence="2">Uncharacterized protein</fullName>
    </submittedName>
</protein>
<sequence>MDAARESHELALLLAGRCRRCAERVPGGTALRGAPCPRCAAPTARTEEDRLAVATLLAARTRVHLDAAIIVVLGATFATSFFPVAASLVLAAGFLWVGAKVVRPALRLLSPRRRVVSAWTIRLAGGAWFAASALVMEVLTLVPAFGSIGKAAISAAQLAIAGVFARGYLASQARREANGLPVRTGEWVAVAGAGLALVLFLALAFLAVAWVLAKIAGLAAALR</sequence>
<evidence type="ECO:0000256" key="1">
    <source>
        <dbReference type="SAM" id="Phobius"/>
    </source>
</evidence>
<evidence type="ECO:0000313" key="3">
    <source>
        <dbReference type="Proteomes" id="UP001162891"/>
    </source>
</evidence>
<organism evidence="2 3">
    <name type="scientific">Anaeromyxobacter oryzae</name>
    <dbReference type="NCBI Taxonomy" id="2918170"/>
    <lineage>
        <taxon>Bacteria</taxon>
        <taxon>Pseudomonadati</taxon>
        <taxon>Myxococcota</taxon>
        <taxon>Myxococcia</taxon>
        <taxon>Myxococcales</taxon>
        <taxon>Cystobacterineae</taxon>
        <taxon>Anaeromyxobacteraceae</taxon>
        <taxon>Anaeromyxobacter</taxon>
    </lineage>
</organism>
<reference evidence="3" key="1">
    <citation type="journal article" date="2022" name="Int. J. Syst. Evol. Microbiol.">
        <title>Anaeromyxobacter oryzae sp. nov., Anaeromyxobacter diazotrophicus sp. nov. and Anaeromyxobacter paludicola sp. nov., isolated from paddy soils.</title>
        <authorList>
            <person name="Itoh H."/>
            <person name="Xu Z."/>
            <person name="Mise K."/>
            <person name="Masuda Y."/>
            <person name="Ushijima N."/>
            <person name="Hayakawa C."/>
            <person name="Shiratori Y."/>
            <person name="Senoo K."/>
        </authorList>
    </citation>
    <scope>NUCLEOTIDE SEQUENCE [LARGE SCALE GENOMIC DNA]</scope>
    <source>
        <strain evidence="3">Red232</strain>
    </source>
</reference>
<keyword evidence="1" id="KW-0472">Membrane</keyword>
<feature type="transmembrane region" description="Helical" evidence="1">
    <location>
        <begin position="151"/>
        <end position="169"/>
    </location>
</feature>
<evidence type="ECO:0000313" key="2">
    <source>
        <dbReference type="EMBL" id="BDG05846.1"/>
    </source>
</evidence>
<keyword evidence="1" id="KW-0812">Transmembrane</keyword>
<keyword evidence="3" id="KW-1185">Reference proteome</keyword>
<feature type="transmembrane region" description="Helical" evidence="1">
    <location>
        <begin position="67"/>
        <end position="99"/>
    </location>
</feature>
<dbReference type="RefSeq" id="WP_248355016.1">
    <property type="nucleotide sequence ID" value="NZ_AP025591.1"/>
</dbReference>
<accession>A0ABM7X222</accession>